<feature type="domain" description="Signal transduction histidine kinase internal region" evidence="2">
    <location>
        <begin position="159"/>
        <end position="236"/>
    </location>
</feature>
<dbReference type="GO" id="GO:0016020">
    <property type="term" value="C:membrane"/>
    <property type="evidence" value="ECO:0007669"/>
    <property type="project" value="InterPro"/>
</dbReference>
<keyword evidence="1" id="KW-0812">Transmembrane</keyword>
<evidence type="ECO:0000313" key="4">
    <source>
        <dbReference type="Proteomes" id="UP000199045"/>
    </source>
</evidence>
<keyword evidence="3" id="KW-0808">Transferase</keyword>
<dbReference type="PANTHER" id="PTHR34220:SF7">
    <property type="entry name" value="SENSOR HISTIDINE KINASE YPDA"/>
    <property type="match status" value="1"/>
</dbReference>
<dbReference type="RefSeq" id="WP_245705329.1">
    <property type="nucleotide sequence ID" value="NZ_FNBN01000001.1"/>
</dbReference>
<gene>
    <name evidence="3" type="ORF">SAMN04488121_101304</name>
</gene>
<organism evidence="3 4">
    <name type="scientific">Chitinophaga filiformis</name>
    <name type="common">Myxococcus filiformis</name>
    <name type="synonym">Flexibacter filiformis</name>
    <dbReference type="NCBI Taxonomy" id="104663"/>
    <lineage>
        <taxon>Bacteria</taxon>
        <taxon>Pseudomonadati</taxon>
        <taxon>Bacteroidota</taxon>
        <taxon>Chitinophagia</taxon>
        <taxon>Chitinophagales</taxon>
        <taxon>Chitinophagaceae</taxon>
        <taxon>Chitinophaga</taxon>
    </lineage>
</organism>
<dbReference type="EMBL" id="FNBN01000001">
    <property type="protein sequence ID" value="SDE95324.1"/>
    <property type="molecule type" value="Genomic_DNA"/>
</dbReference>
<dbReference type="GO" id="GO:0000155">
    <property type="term" value="F:phosphorelay sensor kinase activity"/>
    <property type="evidence" value="ECO:0007669"/>
    <property type="project" value="InterPro"/>
</dbReference>
<sequence>MMSSTINKGLMARRRYFYVAYWVMVTLIFLYDRTYLIQKAGLPNFFVCVVVRVSLLIALAWANIHWLIPRYLLRGKYGGYFLLVFMLLIGYLLVQSFYDYYLFGYVLGPSRYAKLSTSLIYNFTHTSLYLLLTVALKFSMDWYEQKKLLQEIRVEKLQAEVNYLRSQVNPHFLFNALNNLYALTLKKSDEAPEVVLKLAGLMEYMLYESDQTSVPLEKEINYLNNYLELEKIRQGNNADIHLTVKGDIERCWIPPFLILPLVENAFKHGVSRAVHNAYLYISVNVTDTLEIRIENNKGNTQQLEQSGGIGLLNLKKRLELLFPDKHSLTINDGADRYQVDLKISHYDTEMCTDR</sequence>
<dbReference type="InterPro" id="IPR050640">
    <property type="entry name" value="Bact_2-comp_sensor_kinase"/>
</dbReference>
<dbReference type="AlphaFoldDB" id="A0A1G7H4X6"/>
<keyword evidence="3" id="KW-0418">Kinase</keyword>
<feature type="transmembrane region" description="Helical" evidence="1">
    <location>
        <begin position="118"/>
        <end position="138"/>
    </location>
</feature>
<evidence type="ECO:0000259" key="2">
    <source>
        <dbReference type="Pfam" id="PF06580"/>
    </source>
</evidence>
<dbReference type="InterPro" id="IPR010559">
    <property type="entry name" value="Sig_transdc_His_kin_internal"/>
</dbReference>
<feature type="transmembrane region" description="Helical" evidence="1">
    <location>
        <begin position="16"/>
        <end position="32"/>
    </location>
</feature>
<dbReference type="Proteomes" id="UP000199045">
    <property type="component" value="Unassembled WGS sequence"/>
</dbReference>
<feature type="transmembrane region" description="Helical" evidence="1">
    <location>
        <begin position="44"/>
        <end position="68"/>
    </location>
</feature>
<dbReference type="PANTHER" id="PTHR34220">
    <property type="entry name" value="SENSOR HISTIDINE KINASE YPDA"/>
    <property type="match status" value="1"/>
</dbReference>
<evidence type="ECO:0000256" key="1">
    <source>
        <dbReference type="SAM" id="Phobius"/>
    </source>
</evidence>
<dbReference type="Pfam" id="PF06580">
    <property type="entry name" value="His_kinase"/>
    <property type="match status" value="1"/>
</dbReference>
<accession>A0A1G7H4X6</accession>
<dbReference type="Gene3D" id="3.30.565.10">
    <property type="entry name" value="Histidine kinase-like ATPase, C-terminal domain"/>
    <property type="match status" value="1"/>
</dbReference>
<evidence type="ECO:0000313" key="3">
    <source>
        <dbReference type="EMBL" id="SDE95324.1"/>
    </source>
</evidence>
<dbReference type="STRING" id="104663.SAMN04488121_101304"/>
<keyword evidence="1" id="KW-1133">Transmembrane helix</keyword>
<feature type="transmembrane region" description="Helical" evidence="1">
    <location>
        <begin position="80"/>
        <end position="98"/>
    </location>
</feature>
<keyword evidence="1" id="KW-0472">Membrane</keyword>
<reference evidence="3 4" key="1">
    <citation type="submission" date="2016-10" db="EMBL/GenBank/DDBJ databases">
        <authorList>
            <person name="de Groot N.N."/>
        </authorList>
    </citation>
    <scope>NUCLEOTIDE SEQUENCE [LARGE SCALE GENOMIC DNA]</scope>
    <source>
        <strain evidence="3 4">DSM 527</strain>
    </source>
</reference>
<protein>
    <submittedName>
        <fullName evidence="3">Histidine kinase</fullName>
    </submittedName>
</protein>
<name>A0A1G7H4X6_CHIFI</name>
<dbReference type="InterPro" id="IPR036890">
    <property type="entry name" value="HATPase_C_sf"/>
</dbReference>
<proteinExistence type="predicted"/>